<dbReference type="Pfam" id="PF02653">
    <property type="entry name" value="BPD_transp_2"/>
    <property type="match status" value="1"/>
</dbReference>
<feature type="transmembrane region" description="Helical" evidence="11">
    <location>
        <begin position="122"/>
        <end position="139"/>
    </location>
</feature>
<dbReference type="InterPro" id="IPR001851">
    <property type="entry name" value="ABC_transp_permease"/>
</dbReference>
<accession>A0A853CHC2</accession>
<evidence type="ECO:0000256" key="2">
    <source>
        <dbReference type="ARBA" id="ARBA00022448"/>
    </source>
</evidence>
<keyword evidence="4" id="KW-0997">Cell inner membrane</keyword>
<evidence type="ECO:0000256" key="1">
    <source>
        <dbReference type="ARBA" id="ARBA00004651"/>
    </source>
</evidence>
<evidence type="ECO:0000256" key="11">
    <source>
        <dbReference type="SAM" id="Phobius"/>
    </source>
</evidence>
<dbReference type="PANTHER" id="PTHR32196">
    <property type="entry name" value="ABC TRANSPORTER PERMEASE PROTEIN YPHD-RELATED-RELATED"/>
    <property type="match status" value="1"/>
</dbReference>
<feature type="transmembrane region" description="Helical" evidence="11">
    <location>
        <begin position="260"/>
        <end position="279"/>
    </location>
</feature>
<sequence>MTTSAPPQSEETPSGQTEAAASEALKVGTNDVWALFTRNLRQSGIYIAFVVIVALFAILTDGLSLNPTNVTNIILQYSYVLILAIGMVIVIIAGHIDLSVGSVVALTGAVSAVLVIKEGWPWWAGILAALATGVLIGCWQGFWVAYVGIPAFIVTLAGMLLFRGLAQEVLDNISLSPFPPQYTKVATGFLNGLLGGNGYDAFTLLIGVLAVVGYAVSTFRTRMARVRYQQPVESFPLFVARIVVVAAVVMWFAWQLAHARGLPIVLIILAVLILGYSLVTNRTVFGRQVYAIGGNLAAATLSGVKVRVVNFWIFVNMGVLSAVAGIVFSARSNGAQPAAGLSFELDAIAACFIGGAAVTGGVGTVVGAVVGGLLVGVMSNGMQLMGVDQSIQAVVKGLVLLLAVAFDVYNKRRAGASR</sequence>
<dbReference type="GO" id="GO:0022857">
    <property type="term" value="F:transmembrane transporter activity"/>
    <property type="evidence" value="ECO:0007669"/>
    <property type="project" value="InterPro"/>
</dbReference>
<evidence type="ECO:0000256" key="5">
    <source>
        <dbReference type="ARBA" id="ARBA00022597"/>
    </source>
</evidence>
<dbReference type="AlphaFoldDB" id="A0A853CHC2"/>
<organism evidence="12 13">
    <name type="scientific">Petropleomorpha daqingensis</name>
    <dbReference type="NCBI Taxonomy" id="2026353"/>
    <lineage>
        <taxon>Bacteria</taxon>
        <taxon>Bacillati</taxon>
        <taxon>Actinomycetota</taxon>
        <taxon>Actinomycetes</taxon>
        <taxon>Geodermatophilales</taxon>
        <taxon>Geodermatophilaceae</taxon>
        <taxon>Petropleomorpha</taxon>
    </lineage>
</organism>
<evidence type="ECO:0000256" key="10">
    <source>
        <dbReference type="ARBA" id="ARBA00035686"/>
    </source>
</evidence>
<reference evidence="12 13" key="1">
    <citation type="submission" date="2020-07" db="EMBL/GenBank/DDBJ databases">
        <title>Sequencing the genomes of 1000 actinobacteria strains.</title>
        <authorList>
            <person name="Klenk H.-P."/>
        </authorList>
    </citation>
    <scope>NUCLEOTIDE SEQUENCE [LARGE SCALE GENOMIC DNA]</scope>
    <source>
        <strain evidence="12 13">DSM 104001</strain>
    </source>
</reference>
<feature type="transmembrane region" description="Helical" evidence="11">
    <location>
        <begin position="237"/>
        <end position="254"/>
    </location>
</feature>
<feature type="transmembrane region" description="Helical" evidence="11">
    <location>
        <begin position="311"/>
        <end position="330"/>
    </location>
</feature>
<keyword evidence="6 11" id="KW-0812">Transmembrane</keyword>
<feature type="transmembrane region" description="Helical" evidence="11">
    <location>
        <begin position="98"/>
        <end position="116"/>
    </location>
</feature>
<keyword evidence="2" id="KW-0813">Transport</keyword>
<dbReference type="EMBL" id="JACBZT010000001">
    <property type="protein sequence ID" value="NYJ05688.1"/>
    <property type="molecule type" value="Genomic_DNA"/>
</dbReference>
<gene>
    <name evidence="12" type="ORF">GGQ55_001966</name>
</gene>
<name>A0A853CHC2_9ACTN</name>
<keyword evidence="5 12" id="KW-0762">Sugar transport</keyword>
<evidence type="ECO:0000256" key="9">
    <source>
        <dbReference type="ARBA" id="ARBA00035611"/>
    </source>
</evidence>
<protein>
    <recommendedName>
        <fullName evidence="10">Xylose transport system permease protein XylH</fullName>
    </recommendedName>
</protein>
<evidence type="ECO:0000256" key="3">
    <source>
        <dbReference type="ARBA" id="ARBA00022475"/>
    </source>
</evidence>
<keyword evidence="7 11" id="KW-1133">Transmembrane helix</keyword>
<comment type="function">
    <text evidence="9">Part of the binding-protein-dependent transport system for D-xylose. Probably responsible for the translocation of the substrate across the membrane.</text>
</comment>
<comment type="caution">
    <text evidence="12">The sequence shown here is derived from an EMBL/GenBank/DDBJ whole genome shotgun (WGS) entry which is preliminary data.</text>
</comment>
<dbReference type="RefSeq" id="WP_179716305.1">
    <property type="nucleotide sequence ID" value="NZ_JACBZT010000001.1"/>
</dbReference>
<evidence type="ECO:0000313" key="12">
    <source>
        <dbReference type="EMBL" id="NYJ05688.1"/>
    </source>
</evidence>
<dbReference type="PANTHER" id="PTHR32196:SF32">
    <property type="entry name" value="XYLOSE TRANSPORT SYSTEM PERMEASE PROTEIN XYLH"/>
    <property type="match status" value="1"/>
</dbReference>
<keyword evidence="3" id="KW-1003">Cell membrane</keyword>
<evidence type="ECO:0000256" key="6">
    <source>
        <dbReference type="ARBA" id="ARBA00022692"/>
    </source>
</evidence>
<dbReference type="GO" id="GO:0005886">
    <property type="term" value="C:plasma membrane"/>
    <property type="evidence" value="ECO:0007669"/>
    <property type="project" value="UniProtKB-SubCell"/>
</dbReference>
<evidence type="ECO:0000256" key="4">
    <source>
        <dbReference type="ARBA" id="ARBA00022519"/>
    </source>
</evidence>
<keyword evidence="13" id="KW-1185">Reference proteome</keyword>
<feature type="transmembrane region" description="Helical" evidence="11">
    <location>
        <begin position="45"/>
        <end position="65"/>
    </location>
</feature>
<feature type="transmembrane region" description="Helical" evidence="11">
    <location>
        <begin position="198"/>
        <end position="216"/>
    </location>
</feature>
<evidence type="ECO:0000256" key="7">
    <source>
        <dbReference type="ARBA" id="ARBA00022989"/>
    </source>
</evidence>
<comment type="subcellular location">
    <subcellularLocation>
        <location evidence="1">Cell membrane</location>
        <topology evidence="1">Multi-pass membrane protein</topology>
    </subcellularLocation>
</comment>
<keyword evidence="8 11" id="KW-0472">Membrane</keyword>
<dbReference type="CDD" id="cd06579">
    <property type="entry name" value="TM_PBP1_transp_AraH_like"/>
    <property type="match status" value="1"/>
</dbReference>
<dbReference type="NCBIfam" id="NF040906">
    <property type="entry name" value="GguB"/>
    <property type="match status" value="1"/>
</dbReference>
<feature type="transmembrane region" description="Helical" evidence="11">
    <location>
        <begin position="351"/>
        <end position="378"/>
    </location>
</feature>
<evidence type="ECO:0000256" key="8">
    <source>
        <dbReference type="ARBA" id="ARBA00023136"/>
    </source>
</evidence>
<proteinExistence type="predicted"/>
<dbReference type="Proteomes" id="UP000541969">
    <property type="component" value="Unassembled WGS sequence"/>
</dbReference>
<evidence type="ECO:0000313" key="13">
    <source>
        <dbReference type="Proteomes" id="UP000541969"/>
    </source>
</evidence>
<feature type="transmembrane region" description="Helical" evidence="11">
    <location>
        <begin position="146"/>
        <end position="166"/>
    </location>
</feature>
<feature type="transmembrane region" description="Helical" evidence="11">
    <location>
        <begin position="77"/>
        <end position="93"/>
    </location>
</feature>